<evidence type="ECO:0000256" key="2">
    <source>
        <dbReference type="ARBA" id="ARBA00022679"/>
    </source>
</evidence>
<comment type="catalytic activity">
    <reaction evidence="5">
        <text>7-aminomethyl-7-carbaguanine + guanosine(34) in tRNA = 7-aminomethyl-7-carbaguanosine(34) in tRNA + guanine</text>
        <dbReference type="Rhea" id="RHEA:24104"/>
        <dbReference type="Rhea" id="RHEA-COMP:10341"/>
        <dbReference type="Rhea" id="RHEA-COMP:10342"/>
        <dbReference type="ChEBI" id="CHEBI:16235"/>
        <dbReference type="ChEBI" id="CHEBI:58703"/>
        <dbReference type="ChEBI" id="CHEBI:74269"/>
        <dbReference type="ChEBI" id="CHEBI:82833"/>
        <dbReference type="EC" id="2.4.2.29"/>
    </reaction>
</comment>
<gene>
    <name evidence="5 7" type="primary">tgt</name>
    <name evidence="7" type="ORF">H9659_08480</name>
</gene>
<keyword evidence="4 5" id="KW-0671">Queuosine biosynthesis</keyword>
<evidence type="ECO:0000256" key="1">
    <source>
        <dbReference type="ARBA" id="ARBA00022676"/>
    </source>
</evidence>
<feature type="binding site" evidence="5">
    <location>
        <position position="191"/>
    </location>
    <ligand>
        <name>substrate</name>
    </ligand>
</feature>
<feature type="region of interest" description="RNA binding; important for wobble base 34 recognition" evidence="5">
    <location>
        <begin position="273"/>
        <end position="277"/>
    </location>
</feature>
<dbReference type="Proteomes" id="UP000659496">
    <property type="component" value="Unassembled WGS sequence"/>
</dbReference>
<proteinExistence type="inferred from homology"/>
<dbReference type="NCBIfam" id="TIGR00449">
    <property type="entry name" value="tgt_general"/>
    <property type="match status" value="1"/>
</dbReference>
<accession>A0ABR8PJV1</accession>
<dbReference type="GO" id="GO:0016757">
    <property type="term" value="F:glycosyltransferase activity"/>
    <property type="evidence" value="ECO:0007669"/>
    <property type="project" value="UniProtKB-KW"/>
</dbReference>
<feature type="binding site" evidence="5">
    <location>
        <position position="148"/>
    </location>
    <ligand>
        <name>substrate</name>
    </ligand>
</feature>
<dbReference type="HAMAP" id="MF_00168">
    <property type="entry name" value="Q_tRNA_Tgt"/>
    <property type="match status" value="1"/>
</dbReference>
<comment type="similarity">
    <text evidence="5">Belongs to the queuine tRNA-ribosyltransferase family.</text>
</comment>
<keyword evidence="5" id="KW-0479">Metal-binding</keyword>
<feature type="active site" description="Nucleophile" evidence="5">
    <location>
        <position position="268"/>
    </location>
</feature>
<feature type="domain" description="tRNA-guanine(15) transglycosylase-like" evidence="6">
    <location>
        <begin position="15"/>
        <end position="369"/>
    </location>
</feature>
<reference evidence="7 8" key="1">
    <citation type="submission" date="2020-08" db="EMBL/GenBank/DDBJ databases">
        <title>A Genomic Blueprint of the Chicken Gut Microbiome.</title>
        <authorList>
            <person name="Gilroy R."/>
            <person name="Ravi A."/>
            <person name="Getino M."/>
            <person name="Pursley I."/>
            <person name="Horton D.L."/>
            <person name="Alikhan N.-F."/>
            <person name="Baker D."/>
            <person name="Gharbi K."/>
            <person name="Hall N."/>
            <person name="Watson M."/>
            <person name="Adriaenssens E.M."/>
            <person name="Foster-Nyarko E."/>
            <person name="Jarju S."/>
            <person name="Secka A."/>
            <person name="Antonio M."/>
            <person name="Oren A."/>
            <person name="Chaudhuri R."/>
            <person name="La Ragione R.M."/>
            <person name="Hildebrand F."/>
            <person name="Pallen M.J."/>
        </authorList>
    </citation>
    <scope>NUCLEOTIDE SEQUENCE [LARGE SCALE GENOMIC DNA]</scope>
    <source>
        <strain evidence="7 8">Sa3CUA8</strain>
    </source>
</reference>
<protein>
    <recommendedName>
        <fullName evidence="5">Queuine tRNA-ribosyltransferase</fullName>
        <ecNumber evidence="5">2.4.2.29</ecNumber>
    </recommendedName>
    <alternativeName>
        <fullName evidence="5">Guanine insertion enzyme</fullName>
    </alternativeName>
    <alternativeName>
        <fullName evidence="5">tRNA-guanine transglycosylase</fullName>
    </alternativeName>
</protein>
<dbReference type="NCBIfam" id="TIGR00430">
    <property type="entry name" value="Q_tRNA_tgt"/>
    <property type="match status" value="1"/>
</dbReference>
<dbReference type="Pfam" id="PF01702">
    <property type="entry name" value="TGT"/>
    <property type="match status" value="1"/>
</dbReference>
<evidence type="ECO:0000313" key="7">
    <source>
        <dbReference type="EMBL" id="MBD7908364.1"/>
    </source>
</evidence>
<feature type="binding site" evidence="5">
    <location>
        <begin position="94"/>
        <end position="98"/>
    </location>
    <ligand>
        <name>substrate</name>
    </ligand>
</feature>
<feature type="binding site" evidence="5">
    <location>
        <position position="311"/>
    </location>
    <ligand>
        <name>Zn(2+)</name>
        <dbReference type="ChEBI" id="CHEBI:29105"/>
    </ligand>
</feature>
<keyword evidence="1 5" id="KW-0328">Glycosyltransferase</keyword>
<evidence type="ECO:0000259" key="6">
    <source>
        <dbReference type="Pfam" id="PF01702"/>
    </source>
</evidence>
<feature type="active site" description="Proton acceptor" evidence="5">
    <location>
        <position position="94"/>
    </location>
</feature>
<feature type="binding site" evidence="5">
    <location>
        <position position="337"/>
    </location>
    <ligand>
        <name>Zn(2+)</name>
        <dbReference type="ChEBI" id="CHEBI:29105"/>
    </ligand>
</feature>
<comment type="function">
    <text evidence="5">Catalyzes the base-exchange of a guanine (G) residue with the queuine precursor 7-aminomethyl-7-deazaguanine (PreQ1) at position 34 (anticodon wobble position) in tRNAs with GU(N) anticodons (tRNA-Asp, -Asn, -His and -Tyr). Catalysis occurs through a double-displacement mechanism. The nucleophile active site attacks the C1' of nucleotide 34 to detach the guanine base from the RNA, forming a covalent enzyme-RNA intermediate. The proton acceptor active site deprotonates the incoming PreQ1, allowing a nucleophilic attack on the C1' of the ribose to form the product. After dissociation, two additional enzymatic reactions on the tRNA convert PreQ1 to queuine (Q), resulting in the hypermodified nucleoside queuosine (7-(((4,5-cis-dihydroxy-2-cyclopenten-1-yl)amino)methyl)-7-deazaguanosine).</text>
</comment>
<organism evidence="7 8">
    <name type="scientific">Sporosarcina gallistercoris</name>
    <dbReference type="NCBI Taxonomy" id="2762245"/>
    <lineage>
        <taxon>Bacteria</taxon>
        <taxon>Bacillati</taxon>
        <taxon>Bacillota</taxon>
        <taxon>Bacilli</taxon>
        <taxon>Bacillales</taxon>
        <taxon>Caryophanaceae</taxon>
        <taxon>Sporosarcina</taxon>
    </lineage>
</organism>
<evidence type="ECO:0000313" key="8">
    <source>
        <dbReference type="Proteomes" id="UP000659496"/>
    </source>
</evidence>
<keyword evidence="3 5" id="KW-0819">tRNA processing</keyword>
<comment type="caution">
    <text evidence="7">The sequence shown here is derived from an EMBL/GenBank/DDBJ whole genome shotgun (WGS) entry which is preliminary data.</text>
</comment>
<keyword evidence="5" id="KW-0862">Zinc</keyword>
<dbReference type="RefSeq" id="WP_191689512.1">
    <property type="nucleotide sequence ID" value="NZ_JACSQY010000005.1"/>
</dbReference>
<feature type="binding site" evidence="5">
    <location>
        <position position="218"/>
    </location>
    <ligand>
        <name>substrate</name>
    </ligand>
</feature>
<feature type="binding site" evidence="5">
    <location>
        <position position="306"/>
    </location>
    <ligand>
        <name>Zn(2+)</name>
        <dbReference type="ChEBI" id="CHEBI:29105"/>
    </ligand>
</feature>
<dbReference type="PANTHER" id="PTHR46499:SF1">
    <property type="entry name" value="QUEUINE TRNA-RIBOSYLTRANSFERASE"/>
    <property type="match status" value="1"/>
</dbReference>
<dbReference type="InterPro" id="IPR004803">
    <property type="entry name" value="TGT"/>
</dbReference>
<dbReference type="PANTHER" id="PTHR46499">
    <property type="entry name" value="QUEUINE TRNA-RIBOSYLTRANSFERASE"/>
    <property type="match status" value="1"/>
</dbReference>
<comment type="cofactor">
    <cofactor evidence="5">
        <name>Zn(2+)</name>
        <dbReference type="ChEBI" id="CHEBI:29105"/>
    </cofactor>
    <text evidence="5">Binds 1 zinc ion per subunit.</text>
</comment>
<keyword evidence="8" id="KW-1185">Reference proteome</keyword>
<comment type="subunit">
    <text evidence="5">Homodimer. Within each dimer, one monomer is responsible for RNA recognition and catalysis, while the other monomer binds to the replacement base PreQ1.</text>
</comment>
<evidence type="ECO:0000256" key="5">
    <source>
        <dbReference type="HAMAP-Rule" id="MF_00168"/>
    </source>
</evidence>
<feature type="binding site" evidence="5">
    <location>
        <position position="308"/>
    </location>
    <ligand>
        <name>Zn(2+)</name>
        <dbReference type="ChEBI" id="CHEBI:29105"/>
    </ligand>
</feature>
<name>A0ABR8PJV1_9BACL</name>
<dbReference type="SUPFAM" id="SSF51713">
    <property type="entry name" value="tRNA-guanine transglycosylase"/>
    <property type="match status" value="1"/>
</dbReference>
<dbReference type="InterPro" id="IPR050076">
    <property type="entry name" value="ArchSynthase1/Queuine_TRR"/>
</dbReference>
<dbReference type="EC" id="2.4.2.29" evidence="5"/>
<sequence>MPAVTYEHIKTCKQTGARLGIVHTPHGSFETPAFMPVGTMATVKTMSPEELKEIGAGIILSNTYHLWLRPGHEIIREAGGLHKFMNWDRPILTDSGGFQVFSLSDMRKIEEEGVHFRHHLNGSKLFLSPEKAMDIQNALGSDIMMAFDECPPFPATYEYMKASVERTSRWAERCLNAHQRPNDQGLFGIVQGGEFEELRKQSAKDLTSLDFPGYAIGGLSVGEPKDIMNRVLEFTTPLLPSDKPRYLMGVGSPDSLIDGAIRGVDMFDCVLPTRIARNGTLMTSNGRVVIKNAKYEKDFGPIDENCDCHTCKNYSRAYVRHLIKCNETFGLRLASYHNLYFLLNLMEQVRDAIRNDRLGDFREEFFEQYGFNKPNAKNF</sequence>
<comment type="pathway">
    <text evidence="5">tRNA modification; tRNA-queuosine biosynthesis.</text>
</comment>
<feature type="region of interest" description="RNA binding" evidence="5">
    <location>
        <begin position="249"/>
        <end position="255"/>
    </location>
</feature>
<dbReference type="InterPro" id="IPR036511">
    <property type="entry name" value="TGT-like_sf"/>
</dbReference>
<dbReference type="Gene3D" id="3.20.20.105">
    <property type="entry name" value="Queuine tRNA-ribosyltransferase-like"/>
    <property type="match status" value="1"/>
</dbReference>
<keyword evidence="2 5" id="KW-0808">Transferase</keyword>
<evidence type="ECO:0000256" key="4">
    <source>
        <dbReference type="ARBA" id="ARBA00022785"/>
    </source>
</evidence>
<evidence type="ECO:0000256" key="3">
    <source>
        <dbReference type="ARBA" id="ARBA00022694"/>
    </source>
</evidence>
<dbReference type="EMBL" id="JACSQY010000005">
    <property type="protein sequence ID" value="MBD7908364.1"/>
    <property type="molecule type" value="Genomic_DNA"/>
</dbReference>
<dbReference type="InterPro" id="IPR002616">
    <property type="entry name" value="tRNA_ribo_trans-like"/>
</dbReference>